<comment type="caution">
    <text evidence="3">The sequence shown here is derived from an EMBL/GenBank/DDBJ whole genome shotgun (WGS) entry which is preliminary data.</text>
</comment>
<dbReference type="AlphaFoldDB" id="A0A1R1YHA1"/>
<dbReference type="Proteomes" id="UP000187283">
    <property type="component" value="Unassembled WGS sequence"/>
</dbReference>
<dbReference type="Pfam" id="PF12796">
    <property type="entry name" value="Ank_2"/>
    <property type="match status" value="1"/>
</dbReference>
<keyword evidence="1" id="KW-0040">ANK repeat</keyword>
<reference evidence="3 4" key="1">
    <citation type="submission" date="2017-01" db="EMBL/GenBank/DDBJ databases">
        <authorList>
            <person name="Mah S.A."/>
            <person name="Swanson W.J."/>
            <person name="Moy G.W."/>
            <person name="Vacquier V.D."/>
        </authorList>
    </citation>
    <scope>NUCLEOTIDE SEQUENCE [LARGE SCALE GENOMIC DNA]</scope>
    <source>
        <strain evidence="3 4">GSMNP</strain>
    </source>
</reference>
<evidence type="ECO:0000313" key="4">
    <source>
        <dbReference type="Proteomes" id="UP000187283"/>
    </source>
</evidence>
<dbReference type="SMART" id="SM00248">
    <property type="entry name" value="ANK"/>
    <property type="match status" value="2"/>
</dbReference>
<feature type="region of interest" description="Disordered" evidence="2">
    <location>
        <begin position="39"/>
        <end position="64"/>
    </location>
</feature>
<dbReference type="EMBL" id="LSSN01000039">
    <property type="protein sequence ID" value="OMJ26297.1"/>
    <property type="molecule type" value="Genomic_DNA"/>
</dbReference>
<evidence type="ECO:0000256" key="1">
    <source>
        <dbReference type="PROSITE-ProRule" id="PRU00023"/>
    </source>
</evidence>
<keyword evidence="4" id="KW-1185">Reference proteome</keyword>
<dbReference type="InterPro" id="IPR036770">
    <property type="entry name" value="Ankyrin_rpt-contain_sf"/>
</dbReference>
<organism evidence="3 4">
    <name type="scientific">Smittium culicis</name>
    <dbReference type="NCBI Taxonomy" id="133412"/>
    <lineage>
        <taxon>Eukaryota</taxon>
        <taxon>Fungi</taxon>
        <taxon>Fungi incertae sedis</taxon>
        <taxon>Zoopagomycota</taxon>
        <taxon>Kickxellomycotina</taxon>
        <taxon>Harpellomycetes</taxon>
        <taxon>Harpellales</taxon>
        <taxon>Legeriomycetaceae</taxon>
        <taxon>Smittium</taxon>
    </lineage>
</organism>
<proteinExistence type="predicted"/>
<feature type="compositionally biased region" description="Basic residues" evidence="2">
    <location>
        <begin position="128"/>
        <end position="140"/>
    </location>
</feature>
<feature type="repeat" description="ANK" evidence="1">
    <location>
        <begin position="267"/>
        <end position="299"/>
    </location>
</feature>
<dbReference type="Gene3D" id="1.25.40.20">
    <property type="entry name" value="Ankyrin repeat-containing domain"/>
    <property type="match status" value="1"/>
</dbReference>
<accession>A0A1R1YHA1</accession>
<evidence type="ECO:0000313" key="3">
    <source>
        <dbReference type="EMBL" id="OMJ26297.1"/>
    </source>
</evidence>
<protein>
    <submittedName>
        <fullName evidence="3">Uncharacterized protein</fullName>
    </submittedName>
</protein>
<name>A0A1R1YHA1_9FUNG</name>
<feature type="compositionally biased region" description="Basic and acidic residues" evidence="2">
    <location>
        <begin position="96"/>
        <end position="112"/>
    </location>
</feature>
<sequence>MSLPIKFFKVIDLDYDLRINLQIEFFNKLLNIRYEEQNKKESSNNFETSNEKGNESLDKSTQDSKKILEESVSPNDSITKPLAGICENIDDKEINQKRKRSLDKSLVSEDSKKKHKDPFSTHNNSSKHTQKAKEKSKKKSKTDPFVSRHQPASLVNGSSSSSCKKNKSNSLAIPEKNSSDILTEKAKASNKCIEAKTVVSTINSNLTLDFKFSCKANSLIESKNKLSECSTCARKVIARCAHLAQEKQRVFKIIQYLLYIGVPASCHKNLPLINSVLNNDIEMVSLLLNYGADPNCNDGMAVLLACSKGHYNALNQLVESGAVANSKALKLAAKNRHWDIVGTLMEMNIMPDSETLRYMTT</sequence>
<dbReference type="OrthoDB" id="4772757at2759"/>
<evidence type="ECO:0000256" key="2">
    <source>
        <dbReference type="SAM" id="MobiDB-lite"/>
    </source>
</evidence>
<dbReference type="InterPro" id="IPR002110">
    <property type="entry name" value="Ankyrin_rpt"/>
</dbReference>
<dbReference type="PROSITE" id="PS50088">
    <property type="entry name" value="ANK_REPEAT"/>
    <property type="match status" value="1"/>
</dbReference>
<feature type="compositionally biased region" description="Basic and acidic residues" evidence="2">
    <location>
        <begin position="49"/>
        <end position="64"/>
    </location>
</feature>
<gene>
    <name evidence="3" type="ORF">AYI70_g282</name>
</gene>
<dbReference type="SUPFAM" id="SSF48403">
    <property type="entry name" value="Ankyrin repeat"/>
    <property type="match status" value="1"/>
</dbReference>
<dbReference type="STRING" id="133412.A0A1R1YHA1"/>
<feature type="region of interest" description="Disordered" evidence="2">
    <location>
        <begin position="96"/>
        <end position="176"/>
    </location>
</feature>